<protein>
    <submittedName>
        <fullName evidence="2">DNA polymerase III subunit theta</fullName>
        <ecNumber evidence="2">2.7.7.7</ecNumber>
    </submittedName>
    <submittedName>
        <fullName evidence="1">Hot protein</fullName>
    </submittedName>
</protein>
<evidence type="ECO:0000313" key="2">
    <source>
        <dbReference type="EMBL" id="MWU30211.1"/>
    </source>
</evidence>
<accession>A0A2H4TZ17</accession>
<dbReference type="NCBIfam" id="NF008207">
    <property type="entry name" value="PRK10969.1"/>
    <property type="match status" value="1"/>
</dbReference>
<evidence type="ECO:0000313" key="3">
    <source>
        <dbReference type="Proteomes" id="UP000236551"/>
    </source>
</evidence>
<proteinExistence type="predicted"/>
<dbReference type="GO" id="GO:0003677">
    <property type="term" value="F:DNA binding"/>
    <property type="evidence" value="ECO:0007669"/>
    <property type="project" value="InterPro"/>
</dbReference>
<evidence type="ECO:0000313" key="4">
    <source>
        <dbReference type="Proteomes" id="UP000441160"/>
    </source>
</evidence>
<dbReference type="EMBL" id="WTRX01000005">
    <property type="protein sequence ID" value="MWU30211.1"/>
    <property type="molecule type" value="Genomic_DNA"/>
</dbReference>
<name>A0A2H4TZ17_ECOLX</name>
<gene>
    <name evidence="1" type="ORF">CV83915_04471</name>
    <name evidence="2" type="ORF">GP944_05315</name>
</gene>
<dbReference type="GO" id="GO:0003887">
    <property type="term" value="F:DNA-directed DNA polymerase activity"/>
    <property type="evidence" value="ECO:0007669"/>
    <property type="project" value="UniProtKB-EC"/>
</dbReference>
<organism evidence="1 3">
    <name type="scientific">Escherichia coli</name>
    <dbReference type="NCBI Taxonomy" id="562"/>
    <lineage>
        <taxon>Bacteria</taxon>
        <taxon>Pseudomonadati</taxon>
        <taxon>Pseudomonadota</taxon>
        <taxon>Gammaproteobacteria</taxon>
        <taxon>Enterobacterales</taxon>
        <taxon>Enterobacteriaceae</taxon>
        <taxon>Escherichia</taxon>
    </lineage>
</organism>
<dbReference type="EMBL" id="CP024978">
    <property type="protein sequence ID" value="ATZ34739.1"/>
    <property type="molecule type" value="Genomic_DNA"/>
</dbReference>
<dbReference type="AlphaFoldDB" id="A0A2H4TZ17"/>
<evidence type="ECO:0000313" key="1">
    <source>
        <dbReference type="EMBL" id="ATZ34739.1"/>
    </source>
</evidence>
<reference evidence="2 4" key="2">
    <citation type="submission" date="2019-12" db="EMBL/GenBank/DDBJ databases">
        <title>Enteriobacteria Tanzani isolates_8377-8380.</title>
        <authorList>
            <person name="Subbiah M."/>
            <person name="Call D."/>
        </authorList>
    </citation>
    <scope>NUCLEOTIDE SEQUENCE [LARGE SCALE GENOMIC DNA]</scope>
    <source>
        <strain evidence="2 4">8378wB3</strain>
    </source>
</reference>
<dbReference type="EC" id="2.7.7.7" evidence="2"/>
<sequence length="87" mass="10147">MTTSSWNIAAKSKDEQDKVNVDLAASGVAYKERLNMPVVAEVVARQQPEHLRDYFMERVRYYREQSIQLPRASDPRYLEMAEQNAKK</sequence>
<dbReference type="InterPro" id="IPR009052">
    <property type="entry name" value="DNA_pol_III_theta_bac"/>
</dbReference>
<dbReference type="RefSeq" id="WP_025269997.1">
    <property type="nucleotide sequence ID" value="NZ_BGHG01000048.1"/>
</dbReference>
<dbReference type="InterPro" id="IPR036745">
    <property type="entry name" value="PolIII_theta_sf"/>
</dbReference>
<dbReference type="Proteomes" id="UP000441160">
    <property type="component" value="Unassembled WGS sequence"/>
</dbReference>
<dbReference type="Gene3D" id="1.20.58.250">
    <property type="entry name" value="DNA polymerase III-theta"/>
    <property type="match status" value="1"/>
</dbReference>
<reference evidence="1 3" key="1">
    <citation type="submission" date="2017-11" db="EMBL/GenBank/DDBJ databases">
        <title>Escherichia coli CV839-15 Genome sequencing and assembly.</title>
        <authorList>
            <person name="Li Z."/>
            <person name="Song N."/>
            <person name="Li W."/>
            <person name="Philip H.R."/>
            <person name="Bu Z."/>
            <person name="Siguo L."/>
        </authorList>
    </citation>
    <scope>NUCLEOTIDE SEQUENCE [LARGE SCALE GENOMIC DNA]</scope>
    <source>
        <strain evidence="1 3">CV839-15</strain>
    </source>
</reference>
<dbReference type="SUPFAM" id="SSF46575">
    <property type="entry name" value="DNA polymerase III theta subunit-like"/>
    <property type="match status" value="1"/>
</dbReference>
<dbReference type="GO" id="GO:0006260">
    <property type="term" value="P:DNA replication"/>
    <property type="evidence" value="ECO:0007669"/>
    <property type="project" value="InterPro"/>
</dbReference>
<keyword evidence="2" id="KW-0808">Transferase</keyword>
<dbReference type="Pfam" id="PF06440">
    <property type="entry name" value="DNA_pol3_theta"/>
    <property type="match status" value="1"/>
</dbReference>
<dbReference type="Proteomes" id="UP000236551">
    <property type="component" value="Chromosome"/>
</dbReference>
<keyword evidence="2" id="KW-0548">Nucleotidyltransferase</keyword>